<feature type="transmembrane region" description="Helical" evidence="2">
    <location>
        <begin position="195"/>
        <end position="220"/>
    </location>
</feature>
<feature type="transmembrane region" description="Helical" evidence="2">
    <location>
        <begin position="97"/>
        <end position="115"/>
    </location>
</feature>
<keyword evidence="4" id="KW-1185">Reference proteome</keyword>
<dbReference type="EMBL" id="JBIAZU010000006">
    <property type="protein sequence ID" value="MFF5294669.1"/>
    <property type="molecule type" value="Genomic_DNA"/>
</dbReference>
<evidence type="ECO:0008006" key="5">
    <source>
        <dbReference type="Google" id="ProtNLM"/>
    </source>
</evidence>
<feature type="transmembrane region" description="Helical" evidence="2">
    <location>
        <begin position="300"/>
        <end position="319"/>
    </location>
</feature>
<keyword evidence="2" id="KW-0472">Membrane</keyword>
<comment type="caution">
    <text evidence="3">The sequence shown here is derived from an EMBL/GenBank/DDBJ whole genome shotgun (WGS) entry which is preliminary data.</text>
</comment>
<keyword evidence="2" id="KW-0812">Transmembrane</keyword>
<feature type="transmembrane region" description="Helical" evidence="2">
    <location>
        <begin position="163"/>
        <end position="183"/>
    </location>
</feature>
<reference evidence="3 4" key="1">
    <citation type="submission" date="2024-10" db="EMBL/GenBank/DDBJ databases">
        <title>The Natural Products Discovery Center: Release of the First 8490 Sequenced Strains for Exploring Actinobacteria Biosynthetic Diversity.</title>
        <authorList>
            <person name="Kalkreuter E."/>
            <person name="Kautsar S.A."/>
            <person name="Yang D."/>
            <person name="Bader C.D."/>
            <person name="Teijaro C.N."/>
            <person name="Fluegel L."/>
            <person name="Davis C.M."/>
            <person name="Simpson J.R."/>
            <person name="Lauterbach L."/>
            <person name="Steele A.D."/>
            <person name="Gui C."/>
            <person name="Meng S."/>
            <person name="Li G."/>
            <person name="Viehrig K."/>
            <person name="Ye F."/>
            <person name="Su P."/>
            <person name="Kiefer A.F."/>
            <person name="Nichols A."/>
            <person name="Cepeda A.J."/>
            <person name="Yan W."/>
            <person name="Fan B."/>
            <person name="Jiang Y."/>
            <person name="Adhikari A."/>
            <person name="Zheng C.-J."/>
            <person name="Schuster L."/>
            <person name="Cowan T.M."/>
            <person name="Smanski M.J."/>
            <person name="Chevrette M.G."/>
            <person name="De Carvalho L.P.S."/>
            <person name="Shen B."/>
        </authorList>
    </citation>
    <scope>NUCLEOTIDE SEQUENCE [LARGE SCALE GENOMIC DNA]</scope>
    <source>
        <strain evidence="3 4">NPDC000087</strain>
    </source>
</reference>
<feature type="compositionally biased region" description="Pro residues" evidence="1">
    <location>
        <begin position="27"/>
        <end position="45"/>
    </location>
</feature>
<evidence type="ECO:0000256" key="1">
    <source>
        <dbReference type="SAM" id="MobiDB-lite"/>
    </source>
</evidence>
<feature type="transmembrane region" description="Helical" evidence="2">
    <location>
        <begin position="271"/>
        <end position="288"/>
    </location>
</feature>
<evidence type="ECO:0000256" key="2">
    <source>
        <dbReference type="SAM" id="Phobius"/>
    </source>
</evidence>
<protein>
    <recommendedName>
        <fullName evidence="5">Integral membrane protein</fullName>
    </recommendedName>
</protein>
<evidence type="ECO:0000313" key="3">
    <source>
        <dbReference type="EMBL" id="MFF5294669.1"/>
    </source>
</evidence>
<feature type="region of interest" description="Disordered" evidence="1">
    <location>
        <begin position="1"/>
        <end position="49"/>
    </location>
</feature>
<feature type="compositionally biased region" description="Pro residues" evidence="1">
    <location>
        <begin position="7"/>
        <end position="18"/>
    </location>
</feature>
<dbReference type="RefSeq" id="WP_020517673.1">
    <property type="nucleotide sequence ID" value="NZ_JBIAZU010000006.1"/>
</dbReference>
<feature type="transmembrane region" description="Helical" evidence="2">
    <location>
        <begin position="240"/>
        <end position="259"/>
    </location>
</feature>
<accession>A0ABW6WMZ9</accession>
<dbReference type="Proteomes" id="UP001602245">
    <property type="component" value="Unassembled WGS sequence"/>
</dbReference>
<keyword evidence="2" id="KW-1133">Transmembrane helix</keyword>
<feature type="transmembrane region" description="Helical" evidence="2">
    <location>
        <begin position="57"/>
        <end position="77"/>
    </location>
</feature>
<name>A0ABW6WMZ9_9ACTN</name>
<gene>
    <name evidence="3" type="ORF">ACFY35_34955</name>
</gene>
<proteinExistence type="predicted"/>
<evidence type="ECO:0000313" key="4">
    <source>
        <dbReference type="Proteomes" id="UP001602245"/>
    </source>
</evidence>
<sequence length="340" mass="35495">MSHNATPPAPTPTAPHAPTPSTSHAPAPDPPHPSDAPMLGPPPDESPAAGPRRIERISYYLGAALVASGLFHAAVLITSGDTWEGPVSWRKPATFGLSFGLTLITLAWVSSYVPLRARSRRLLLGVFAAAAVVEVALITLQAWRRVPSHFNMETPFDTLVSRVLAAGGGVIILVIVALTVATLRPLPGVAPSMRLALRAGFLALDTALLIGAIMVVTAVLDVARGDQVAAYAVGAQWKPAHFVPMHGVLALPLLAWLLARTPLSERSRLHTVALAVSGYATLCLLAVIESAARISPLEAPLIADTATALAIAAIVAAAARTLALLRQPPAQDHPTRLSHV</sequence>
<organism evidence="3 4">
    <name type="scientific">Paractinoplanes globisporus</name>
    <dbReference type="NCBI Taxonomy" id="113565"/>
    <lineage>
        <taxon>Bacteria</taxon>
        <taxon>Bacillati</taxon>
        <taxon>Actinomycetota</taxon>
        <taxon>Actinomycetes</taxon>
        <taxon>Micromonosporales</taxon>
        <taxon>Micromonosporaceae</taxon>
        <taxon>Paractinoplanes</taxon>
    </lineage>
</organism>
<feature type="transmembrane region" description="Helical" evidence="2">
    <location>
        <begin position="122"/>
        <end position="143"/>
    </location>
</feature>